<evidence type="ECO:0000313" key="2">
    <source>
        <dbReference type="Proteomes" id="UP000315827"/>
    </source>
</evidence>
<sequence>MMPFVKYESSTGFFGFPWLFLREILGDLYEGLAYLSAVGRSSTNCCMIFQRLLHDHLPIGG</sequence>
<dbReference type="Proteomes" id="UP000315827">
    <property type="component" value="Unassembled WGS sequence"/>
</dbReference>
<comment type="caution">
    <text evidence="1">The sequence shown here is derived from an EMBL/GenBank/DDBJ whole genome shotgun (WGS) entry which is preliminary data.</text>
</comment>
<dbReference type="RefSeq" id="WP_191215938.1">
    <property type="nucleotide sequence ID" value="NZ_VOHW01000019.1"/>
</dbReference>
<reference evidence="1 2" key="1">
    <citation type="submission" date="2019-07" db="EMBL/GenBank/DDBJ databases">
        <title>Genome sequencing of Parabacteroides distasonis iSURF_7.</title>
        <authorList>
            <person name="Degefu H.N."/>
            <person name="Ruoff K.L."/>
            <person name="Price C.E."/>
            <person name="Valls R.A."/>
            <person name="O'Toole G.A."/>
        </authorList>
    </citation>
    <scope>NUCLEOTIDE SEQUENCE [LARGE SCALE GENOMIC DNA]</scope>
    <source>
        <strain evidence="1 2">CFPLTA003_1B</strain>
    </source>
</reference>
<organism evidence="1 2">
    <name type="scientific">Parabacteroides distasonis</name>
    <dbReference type="NCBI Taxonomy" id="823"/>
    <lineage>
        <taxon>Bacteria</taxon>
        <taxon>Pseudomonadati</taxon>
        <taxon>Bacteroidota</taxon>
        <taxon>Bacteroidia</taxon>
        <taxon>Bacteroidales</taxon>
        <taxon>Tannerellaceae</taxon>
        <taxon>Parabacteroides</taxon>
    </lineage>
</organism>
<protein>
    <submittedName>
        <fullName evidence="1">Uncharacterized protein</fullName>
    </submittedName>
</protein>
<accession>A0A5C6K7R0</accession>
<name>A0A5C6K7R0_PARDI</name>
<dbReference type="AlphaFoldDB" id="A0A5C6K7R0"/>
<gene>
    <name evidence="1" type="ORF">FSA05_20650</name>
</gene>
<evidence type="ECO:0000313" key="1">
    <source>
        <dbReference type="EMBL" id="TWV58603.1"/>
    </source>
</evidence>
<dbReference type="EMBL" id="VOHW01000019">
    <property type="protein sequence ID" value="TWV58603.1"/>
    <property type="molecule type" value="Genomic_DNA"/>
</dbReference>
<proteinExistence type="predicted"/>